<name>A0ABW5D5C1_9BACT</name>
<dbReference type="InterPro" id="IPR018392">
    <property type="entry name" value="LysM"/>
</dbReference>
<organism evidence="3 4">
    <name type="scientific">Luteolibacter algae</name>
    <dbReference type="NCBI Taxonomy" id="454151"/>
    <lineage>
        <taxon>Bacteria</taxon>
        <taxon>Pseudomonadati</taxon>
        <taxon>Verrucomicrobiota</taxon>
        <taxon>Verrucomicrobiia</taxon>
        <taxon>Verrucomicrobiales</taxon>
        <taxon>Verrucomicrobiaceae</taxon>
        <taxon>Luteolibacter</taxon>
    </lineage>
</organism>
<evidence type="ECO:0000259" key="2">
    <source>
        <dbReference type="PROSITE" id="PS51782"/>
    </source>
</evidence>
<dbReference type="SUPFAM" id="SSF54106">
    <property type="entry name" value="LysM domain"/>
    <property type="match status" value="1"/>
</dbReference>
<proteinExistence type="predicted"/>
<dbReference type="Gene3D" id="3.10.350.10">
    <property type="entry name" value="LysM domain"/>
    <property type="match status" value="1"/>
</dbReference>
<dbReference type="EMBL" id="JBHUIT010000005">
    <property type="protein sequence ID" value="MFD2256277.1"/>
    <property type="molecule type" value="Genomic_DNA"/>
</dbReference>
<comment type="caution">
    <text evidence="3">The sequence shown here is derived from an EMBL/GenBank/DDBJ whole genome shotgun (WGS) entry which is preliminary data.</text>
</comment>
<feature type="domain" description="LysM" evidence="2">
    <location>
        <begin position="132"/>
        <end position="175"/>
    </location>
</feature>
<sequence>MHNLQLCFAYLKHSFMLWEMFCAVRKLAPLLLIPLFTQCGSKSAPSASAVTGPFDSRGNYIEDWVDQPEKWYKPPTPGSNQKSKPTAIAKKETTPPPVVLATREVERPPATVSAPKPTPKPTPKPKPKPVVVRHTVRKGDTLSGLARRYGTSISKIKSANRISGTVIRLGQTLTIPK</sequence>
<dbReference type="CDD" id="cd00118">
    <property type="entry name" value="LysM"/>
    <property type="match status" value="1"/>
</dbReference>
<feature type="region of interest" description="Disordered" evidence="1">
    <location>
        <begin position="68"/>
        <end position="131"/>
    </location>
</feature>
<dbReference type="Proteomes" id="UP001597375">
    <property type="component" value="Unassembled WGS sequence"/>
</dbReference>
<keyword evidence="4" id="KW-1185">Reference proteome</keyword>
<gene>
    <name evidence="3" type="ORF">ACFSSA_06300</name>
</gene>
<evidence type="ECO:0000313" key="4">
    <source>
        <dbReference type="Proteomes" id="UP001597375"/>
    </source>
</evidence>
<dbReference type="PROSITE" id="PS51782">
    <property type="entry name" value="LYSM"/>
    <property type="match status" value="1"/>
</dbReference>
<dbReference type="PANTHER" id="PTHR33734">
    <property type="entry name" value="LYSM DOMAIN-CONTAINING GPI-ANCHORED PROTEIN 2"/>
    <property type="match status" value="1"/>
</dbReference>
<accession>A0ABW5D5C1</accession>
<reference evidence="4" key="1">
    <citation type="journal article" date="2019" name="Int. J. Syst. Evol. Microbiol.">
        <title>The Global Catalogue of Microorganisms (GCM) 10K type strain sequencing project: providing services to taxonomists for standard genome sequencing and annotation.</title>
        <authorList>
            <consortium name="The Broad Institute Genomics Platform"/>
            <consortium name="The Broad Institute Genome Sequencing Center for Infectious Disease"/>
            <person name="Wu L."/>
            <person name="Ma J."/>
        </authorList>
    </citation>
    <scope>NUCLEOTIDE SEQUENCE [LARGE SCALE GENOMIC DNA]</scope>
    <source>
        <strain evidence="4">CGMCC 4.7106</strain>
    </source>
</reference>
<dbReference type="RefSeq" id="WP_386819371.1">
    <property type="nucleotide sequence ID" value="NZ_JBHUIT010000005.1"/>
</dbReference>
<dbReference type="PANTHER" id="PTHR33734:SF22">
    <property type="entry name" value="MEMBRANE-BOUND LYTIC MUREIN TRANSGLYCOSYLASE D"/>
    <property type="match status" value="1"/>
</dbReference>
<dbReference type="Pfam" id="PF01476">
    <property type="entry name" value="LysM"/>
    <property type="match status" value="1"/>
</dbReference>
<dbReference type="SMART" id="SM00257">
    <property type="entry name" value="LysM"/>
    <property type="match status" value="1"/>
</dbReference>
<protein>
    <submittedName>
        <fullName evidence="3">LysM peptidoglycan-binding domain-containing protein</fullName>
    </submittedName>
</protein>
<dbReference type="InterPro" id="IPR036779">
    <property type="entry name" value="LysM_dom_sf"/>
</dbReference>
<evidence type="ECO:0000313" key="3">
    <source>
        <dbReference type="EMBL" id="MFD2256277.1"/>
    </source>
</evidence>
<evidence type="ECO:0000256" key="1">
    <source>
        <dbReference type="SAM" id="MobiDB-lite"/>
    </source>
</evidence>